<dbReference type="Pfam" id="PF00288">
    <property type="entry name" value="GHMP_kinases_N"/>
    <property type="match status" value="1"/>
</dbReference>
<protein>
    <submittedName>
        <fullName evidence="7">Galactokinase</fullName>
    </submittedName>
</protein>
<evidence type="ECO:0000259" key="5">
    <source>
        <dbReference type="Pfam" id="PF00288"/>
    </source>
</evidence>
<dbReference type="InterPro" id="IPR019539">
    <property type="entry name" value="GalKase_N"/>
</dbReference>
<dbReference type="InterPro" id="IPR006206">
    <property type="entry name" value="Mevalonate/galactokinase"/>
</dbReference>
<evidence type="ECO:0000256" key="1">
    <source>
        <dbReference type="ARBA" id="ARBA00006566"/>
    </source>
</evidence>
<comment type="caution">
    <text evidence="7">The sequence shown here is derived from an EMBL/GenBank/DDBJ whole genome shotgun (WGS) entry which is preliminary data.</text>
</comment>
<dbReference type="InterPro" id="IPR014721">
    <property type="entry name" value="Ribsml_uS5_D2-typ_fold_subgr"/>
</dbReference>
<dbReference type="AlphaFoldDB" id="A0A5C8D5D2"/>
<comment type="similarity">
    <text evidence="1">Belongs to the GHMP kinase family. GalK subfamily.</text>
</comment>
<dbReference type="Gene3D" id="3.30.230.10">
    <property type="match status" value="1"/>
</dbReference>
<dbReference type="GO" id="GO:0006012">
    <property type="term" value="P:galactose metabolic process"/>
    <property type="evidence" value="ECO:0007669"/>
    <property type="project" value="InterPro"/>
</dbReference>
<dbReference type="Gene3D" id="3.30.70.890">
    <property type="entry name" value="GHMP kinase, C-terminal domain"/>
    <property type="match status" value="1"/>
</dbReference>
<evidence type="ECO:0000256" key="2">
    <source>
        <dbReference type="ARBA" id="ARBA00022741"/>
    </source>
</evidence>
<organism evidence="7 8">
    <name type="scientific">Brachyspira aalborgi</name>
    <dbReference type="NCBI Taxonomy" id="29522"/>
    <lineage>
        <taxon>Bacteria</taxon>
        <taxon>Pseudomonadati</taxon>
        <taxon>Spirochaetota</taxon>
        <taxon>Spirochaetia</taxon>
        <taxon>Brachyspirales</taxon>
        <taxon>Brachyspiraceae</taxon>
        <taxon>Brachyspira</taxon>
    </lineage>
</organism>
<evidence type="ECO:0000313" key="8">
    <source>
        <dbReference type="Proteomes" id="UP000324638"/>
    </source>
</evidence>
<dbReference type="InterPro" id="IPR006204">
    <property type="entry name" value="GHMP_kinase_N_dom"/>
</dbReference>
<dbReference type="Proteomes" id="UP000324638">
    <property type="component" value="Unassembled WGS sequence"/>
</dbReference>
<dbReference type="PANTHER" id="PTHR10457:SF7">
    <property type="entry name" value="GALACTOKINASE-RELATED"/>
    <property type="match status" value="1"/>
</dbReference>
<dbReference type="PANTHER" id="PTHR10457">
    <property type="entry name" value="MEVALONATE KINASE/GALACTOKINASE"/>
    <property type="match status" value="1"/>
</dbReference>
<feature type="domain" description="GHMP kinase N-terminal" evidence="5">
    <location>
        <begin position="133"/>
        <end position="217"/>
    </location>
</feature>
<dbReference type="PRINTS" id="PR00473">
    <property type="entry name" value="GALCTOKINASE"/>
</dbReference>
<dbReference type="GO" id="GO:0005524">
    <property type="term" value="F:ATP binding"/>
    <property type="evidence" value="ECO:0007669"/>
    <property type="project" value="UniProtKB-KW"/>
</dbReference>
<dbReference type="InterPro" id="IPR036554">
    <property type="entry name" value="GHMP_kinase_C_sf"/>
</dbReference>
<dbReference type="PIRSF" id="PIRSF000530">
    <property type="entry name" value="Galactokinase"/>
    <property type="match status" value="1"/>
</dbReference>
<dbReference type="GO" id="GO:0004335">
    <property type="term" value="F:galactokinase activity"/>
    <property type="evidence" value="ECO:0007669"/>
    <property type="project" value="InterPro"/>
</dbReference>
<proteinExistence type="inferred from homology"/>
<reference evidence="7 8" key="1">
    <citation type="journal article" date="1992" name="Lakartidningen">
        <title>[Penicillin V and not amoxicillin is the first choice preparation in acute otitis].</title>
        <authorList>
            <person name="Kamme C."/>
            <person name="Lundgren K."/>
            <person name="Prellner K."/>
        </authorList>
    </citation>
    <scope>NUCLEOTIDE SEQUENCE [LARGE SCALE GENOMIC DNA]</scope>
    <source>
        <strain evidence="7 8">513A</strain>
    </source>
</reference>
<keyword evidence="3 7" id="KW-0808">Transferase</keyword>
<dbReference type="SUPFAM" id="SSF55060">
    <property type="entry name" value="GHMP Kinase, C-terminal domain"/>
    <property type="match status" value="1"/>
</dbReference>
<accession>A0A5C8D5D2</accession>
<gene>
    <name evidence="7" type="ORF">EPJ79_03470</name>
</gene>
<keyword evidence="3 7" id="KW-0418">Kinase</keyword>
<keyword evidence="2" id="KW-0547">Nucleotide-binding</keyword>
<dbReference type="PRINTS" id="PR00959">
    <property type="entry name" value="MEVGALKINASE"/>
</dbReference>
<dbReference type="InterPro" id="IPR020568">
    <property type="entry name" value="Ribosomal_Su5_D2-typ_SF"/>
</dbReference>
<evidence type="ECO:0000256" key="3">
    <source>
        <dbReference type="ARBA" id="ARBA00022777"/>
    </source>
</evidence>
<evidence type="ECO:0000256" key="4">
    <source>
        <dbReference type="ARBA" id="ARBA00022840"/>
    </source>
</evidence>
<sequence>MYKISELKELLKNKKMSEKFSGIYGGDKNSIEEAYSRLSSVLDEFQKIDKSENIFIFSASGRTELSGNHTDHNNGCVLTASINLDKLAVVSKREDNKIIVYTNGYDTPDLIDINNLEIDKKEFGNSNALIRGVCSGLKNSGYKIGGFTAYLNNRVLIGSGLSSSASFESLIGEILNSLYNENKIEKTEIALIGQYAENIYFGKPCGLMDQMGCSLGGIISIDFKNPKIPIIEKVEYDFEKSGYALMIVDAKGDHSSLTGEYSAIREEMNAVAKYFSKEVCRDITKEELISNASKIREKIGDRALMRAYHFITENERVINQINALKNNNIKEYINLMNDSGLSSFMYLQNCYSTTSSKNMGVALALMLTKDFLKGDGACRVHGGGFAGTIQALIPLDKVEEYTNYMNSVFGDKSAKKIKIRQIPVCEI</sequence>
<keyword evidence="4" id="KW-0067">ATP-binding</keyword>
<name>A0A5C8D5D2_9SPIR</name>
<evidence type="ECO:0000259" key="6">
    <source>
        <dbReference type="Pfam" id="PF10509"/>
    </source>
</evidence>
<dbReference type="SUPFAM" id="SSF54211">
    <property type="entry name" value="Ribosomal protein S5 domain 2-like"/>
    <property type="match status" value="1"/>
</dbReference>
<dbReference type="Pfam" id="PF10509">
    <property type="entry name" value="GalKase_gal_bdg"/>
    <property type="match status" value="1"/>
</dbReference>
<evidence type="ECO:0000313" key="7">
    <source>
        <dbReference type="EMBL" id="TXJ20223.1"/>
    </source>
</evidence>
<feature type="domain" description="Galactokinase N-terminal" evidence="6">
    <location>
        <begin position="44"/>
        <end position="92"/>
    </location>
</feature>
<dbReference type="EMBL" id="SAXU01000001">
    <property type="protein sequence ID" value="TXJ20223.1"/>
    <property type="molecule type" value="Genomic_DNA"/>
</dbReference>
<dbReference type="GO" id="GO:0005829">
    <property type="term" value="C:cytosol"/>
    <property type="evidence" value="ECO:0007669"/>
    <property type="project" value="TreeGrafter"/>
</dbReference>
<dbReference type="RefSeq" id="WP_147738455.1">
    <property type="nucleotide sequence ID" value="NZ_SAXU01000001.1"/>
</dbReference>
<dbReference type="InterPro" id="IPR000705">
    <property type="entry name" value="Galactokinase"/>
</dbReference>